<dbReference type="SMART" id="SM00271">
    <property type="entry name" value="DnaJ"/>
    <property type="match status" value="1"/>
</dbReference>
<dbReference type="GO" id="GO:0006620">
    <property type="term" value="P:post-translational protein targeting to endoplasmic reticulum membrane"/>
    <property type="evidence" value="ECO:0007669"/>
    <property type="project" value="TreeGrafter"/>
</dbReference>
<keyword evidence="2" id="KW-0813">Transport</keyword>
<dbReference type="FunFam" id="1.10.287.110:FF:000063">
    <property type="entry name" value="Translocation protein SEC63"/>
    <property type="match status" value="1"/>
</dbReference>
<dbReference type="PANTHER" id="PTHR24075">
    <property type="entry name" value="SEC63 DOMAIN-CONTAINING"/>
    <property type="match status" value="1"/>
</dbReference>
<dbReference type="AlphaFoldDB" id="A0A1I8A4C1"/>
<dbReference type="CDD" id="cd06257">
    <property type="entry name" value="DnaJ"/>
    <property type="match status" value="1"/>
</dbReference>
<feature type="region of interest" description="Disordered" evidence="9">
    <location>
        <begin position="718"/>
        <end position="752"/>
    </location>
</feature>
<keyword evidence="12" id="KW-1185">Reference proteome</keyword>
<feature type="compositionally biased region" description="Acidic residues" evidence="9">
    <location>
        <begin position="591"/>
        <end position="608"/>
    </location>
</feature>
<keyword evidence="5" id="KW-0653">Protein transport</keyword>
<keyword evidence="6 10" id="KW-1133">Transmembrane helix</keyword>
<dbReference type="InterPro" id="IPR004179">
    <property type="entry name" value="Sec63-dom"/>
</dbReference>
<sequence length="752" mass="86776">MGRAEFEYDETGATFFYVALSFYALFLIPCTFFFWPSDRKEDAKHKKERRCECEGCEKKHKRKIERQPWQKTIKIVKFVGLALAWALFAVLAYKVTQIEHDHVEYDPYHILGLDREADVKEIKKAYRELSKQLHPDRGGDAEQFDNIAKAYQALTDDEARENWMKYGNPDGPKATTFGIALPKWIVSKEYGIWVLVFYGLLFMVVLPVTVGIWWYNSIKYSADKVLMDTTQLYVHFLQKTPKMEFNRMMMVLGGSFEFWKYYNKEIVERETDDVEVPRVMRELKNLGEGKKEPPLSNPYSLKARTLLHAHLSRLPLDSENLENDQLYIISKCPILVEEMLSLMVQLYFYGHVSRQPSLETIENVTRLLPMIIQAMWPRTSTLLQLPHISEYNLNGFKKQKVYSCSDLAALHESKRRAVLHSFDDQQYEDICFVLESMPRLDISANFEVKGEDDKHNVTVGSLVTLRVTLRRKPLLDGEKRHHESIEAHDAALAAAAASEQAENADPQTPQQPKRKVWEKPPQKKAKSAKAKKTAKKKKGKEDKKEETEESKKEGTEESHKEQNDNASDGEESSIEDNSDDESVGSASEKNDVDDTGAESGDEYDEDEEWAKHGEVGRKENVLETKSRLTHVVHAPYFPNDKYEWWWLYLIDKKMRKLVSPVISCKTLIDEETVEIKFPAPQQKGNYSLTLFVKSDSYVDCDYAVDVKLSVGDAPEIVLPKYEDTDEEEDDHEHSVDLSEYTEGSESDDSDQE</sequence>
<evidence type="ECO:0000313" key="12">
    <source>
        <dbReference type="Proteomes" id="UP000095287"/>
    </source>
</evidence>
<dbReference type="GO" id="GO:0031207">
    <property type="term" value="C:Sec62/Sec63 complex"/>
    <property type="evidence" value="ECO:0007669"/>
    <property type="project" value="TreeGrafter"/>
</dbReference>
<dbReference type="Pfam" id="PF00226">
    <property type="entry name" value="DnaJ"/>
    <property type="match status" value="1"/>
</dbReference>
<dbReference type="Gene3D" id="1.10.150.20">
    <property type="entry name" value="5' to 3' exonuclease, C-terminal subdomain"/>
    <property type="match status" value="1"/>
</dbReference>
<dbReference type="GO" id="GO:0006614">
    <property type="term" value="P:SRP-dependent cotranslational protein targeting to membrane"/>
    <property type="evidence" value="ECO:0007669"/>
    <property type="project" value="TreeGrafter"/>
</dbReference>
<dbReference type="GO" id="GO:0003723">
    <property type="term" value="F:RNA binding"/>
    <property type="evidence" value="ECO:0007669"/>
    <property type="project" value="TreeGrafter"/>
</dbReference>
<comment type="subcellular location">
    <subcellularLocation>
        <location evidence="1">Endoplasmic reticulum membrane</location>
        <topology evidence="1">Multi-pass membrane protein</topology>
    </subcellularLocation>
</comment>
<proteinExistence type="predicted"/>
<evidence type="ECO:0000256" key="6">
    <source>
        <dbReference type="ARBA" id="ARBA00022989"/>
    </source>
</evidence>
<organism evidence="12 13">
    <name type="scientific">Steinernema glaseri</name>
    <dbReference type="NCBI Taxonomy" id="37863"/>
    <lineage>
        <taxon>Eukaryota</taxon>
        <taxon>Metazoa</taxon>
        <taxon>Ecdysozoa</taxon>
        <taxon>Nematoda</taxon>
        <taxon>Chromadorea</taxon>
        <taxon>Rhabditida</taxon>
        <taxon>Tylenchina</taxon>
        <taxon>Panagrolaimomorpha</taxon>
        <taxon>Strongyloidoidea</taxon>
        <taxon>Steinernematidae</taxon>
        <taxon>Steinernema</taxon>
    </lineage>
</organism>
<evidence type="ECO:0000256" key="7">
    <source>
        <dbReference type="ARBA" id="ARBA00023136"/>
    </source>
</evidence>
<evidence type="ECO:0000256" key="5">
    <source>
        <dbReference type="ARBA" id="ARBA00022927"/>
    </source>
</evidence>
<dbReference type="SMART" id="SM00973">
    <property type="entry name" value="Sec63"/>
    <property type="match status" value="1"/>
</dbReference>
<feature type="compositionally biased region" description="Acidic residues" evidence="9">
    <location>
        <begin position="567"/>
        <end position="582"/>
    </location>
</feature>
<feature type="compositionally biased region" description="Basic and acidic residues" evidence="9">
    <location>
        <begin position="539"/>
        <end position="563"/>
    </location>
</feature>
<dbReference type="SUPFAM" id="SSF81296">
    <property type="entry name" value="E set domains"/>
    <property type="match status" value="1"/>
</dbReference>
<evidence type="ECO:0000256" key="8">
    <source>
        <dbReference type="ARBA" id="ARBA00023186"/>
    </source>
</evidence>
<dbReference type="Gene3D" id="1.10.287.110">
    <property type="entry name" value="DnaJ domain"/>
    <property type="match status" value="1"/>
</dbReference>
<feature type="compositionally biased region" description="Basic residues" evidence="9">
    <location>
        <begin position="522"/>
        <end position="538"/>
    </location>
</feature>
<evidence type="ECO:0000256" key="2">
    <source>
        <dbReference type="ARBA" id="ARBA00022448"/>
    </source>
</evidence>
<dbReference type="PRINTS" id="PR00625">
    <property type="entry name" value="JDOMAIN"/>
</dbReference>
<keyword evidence="7 10" id="KW-0472">Membrane</keyword>
<keyword evidence="8" id="KW-0143">Chaperone</keyword>
<dbReference type="Gene3D" id="2.60.40.150">
    <property type="entry name" value="C2 domain"/>
    <property type="match status" value="1"/>
</dbReference>
<dbReference type="PROSITE" id="PS50076">
    <property type="entry name" value="DNAJ_2"/>
    <property type="match status" value="1"/>
</dbReference>
<accession>A0A1I8A4C1</accession>
<dbReference type="SUPFAM" id="SSF158702">
    <property type="entry name" value="Sec63 N-terminal domain-like"/>
    <property type="match status" value="1"/>
</dbReference>
<dbReference type="WBParaSite" id="L893_g32722.t1">
    <property type="protein sequence ID" value="L893_g32722.t1"/>
    <property type="gene ID" value="L893_g32722"/>
</dbReference>
<feature type="compositionally biased region" description="Low complexity" evidence="9">
    <location>
        <begin position="491"/>
        <end position="504"/>
    </location>
</feature>
<dbReference type="PANTHER" id="PTHR24075:SF0">
    <property type="entry name" value="TRANSLOCATION PROTEIN SEC63 HOMOLOG"/>
    <property type="match status" value="1"/>
</dbReference>
<dbReference type="InterPro" id="IPR035892">
    <property type="entry name" value="C2_domain_sf"/>
</dbReference>
<evidence type="ECO:0000256" key="9">
    <source>
        <dbReference type="SAM" id="MobiDB-lite"/>
    </source>
</evidence>
<evidence type="ECO:0000256" key="3">
    <source>
        <dbReference type="ARBA" id="ARBA00022692"/>
    </source>
</evidence>
<evidence type="ECO:0000256" key="10">
    <source>
        <dbReference type="SAM" id="Phobius"/>
    </source>
</evidence>
<evidence type="ECO:0000256" key="1">
    <source>
        <dbReference type="ARBA" id="ARBA00004477"/>
    </source>
</evidence>
<dbReference type="Pfam" id="PF02889">
    <property type="entry name" value="Sec63"/>
    <property type="match status" value="1"/>
</dbReference>
<keyword evidence="4" id="KW-0256">Endoplasmic reticulum</keyword>
<dbReference type="Proteomes" id="UP000095287">
    <property type="component" value="Unplaced"/>
</dbReference>
<dbReference type="InterPro" id="IPR001623">
    <property type="entry name" value="DnaJ_domain"/>
</dbReference>
<reference evidence="13" key="1">
    <citation type="submission" date="2016-11" db="UniProtKB">
        <authorList>
            <consortium name="WormBaseParasite"/>
        </authorList>
    </citation>
    <scope>IDENTIFICATION</scope>
</reference>
<evidence type="ECO:0000313" key="13">
    <source>
        <dbReference type="WBParaSite" id="L893_g32722.t1"/>
    </source>
</evidence>
<dbReference type="SUPFAM" id="SSF46565">
    <property type="entry name" value="Chaperone J-domain"/>
    <property type="match status" value="1"/>
</dbReference>
<feature type="transmembrane region" description="Helical" evidence="10">
    <location>
        <begin position="190"/>
        <end position="215"/>
    </location>
</feature>
<protein>
    <submittedName>
        <fullName evidence="13">J domain-containing protein</fullName>
    </submittedName>
</protein>
<feature type="region of interest" description="Disordered" evidence="9">
    <location>
        <begin position="491"/>
        <end position="616"/>
    </location>
</feature>
<feature type="domain" description="J" evidence="11">
    <location>
        <begin position="106"/>
        <end position="167"/>
    </location>
</feature>
<evidence type="ECO:0000259" key="11">
    <source>
        <dbReference type="PROSITE" id="PS50076"/>
    </source>
</evidence>
<feature type="transmembrane region" description="Helical" evidence="10">
    <location>
        <begin position="15"/>
        <end position="35"/>
    </location>
</feature>
<dbReference type="InterPro" id="IPR036869">
    <property type="entry name" value="J_dom_sf"/>
</dbReference>
<dbReference type="InterPro" id="IPR014756">
    <property type="entry name" value="Ig_E-set"/>
</dbReference>
<feature type="compositionally biased region" description="Acidic residues" evidence="9">
    <location>
        <begin position="742"/>
        <end position="752"/>
    </location>
</feature>
<evidence type="ECO:0000256" key="4">
    <source>
        <dbReference type="ARBA" id="ARBA00022824"/>
    </source>
</evidence>
<dbReference type="Gene3D" id="1.10.3380.10">
    <property type="entry name" value="Sec63 N-terminal domain-like domain"/>
    <property type="match status" value="1"/>
</dbReference>
<dbReference type="GO" id="GO:0008320">
    <property type="term" value="F:protein transmembrane transporter activity"/>
    <property type="evidence" value="ECO:0007669"/>
    <property type="project" value="TreeGrafter"/>
</dbReference>
<name>A0A1I8A4C1_9BILA</name>
<keyword evidence="3 10" id="KW-0812">Transmembrane</keyword>